<proteinExistence type="predicted"/>
<protein>
    <submittedName>
        <fullName evidence="3">Uncharacterized protein</fullName>
    </submittedName>
</protein>
<name>A0A0L0TDE4_ALLM3</name>
<keyword evidence="4" id="KW-1185">Reference proteome</keyword>
<organism evidence="3 4">
    <name type="scientific">Allomyces macrogynus (strain ATCC 38327)</name>
    <name type="common">Allomyces javanicus var. macrogynus</name>
    <dbReference type="NCBI Taxonomy" id="578462"/>
    <lineage>
        <taxon>Eukaryota</taxon>
        <taxon>Fungi</taxon>
        <taxon>Fungi incertae sedis</taxon>
        <taxon>Blastocladiomycota</taxon>
        <taxon>Blastocladiomycetes</taxon>
        <taxon>Blastocladiales</taxon>
        <taxon>Blastocladiaceae</taxon>
        <taxon>Allomyces</taxon>
    </lineage>
</organism>
<feature type="compositionally biased region" description="Low complexity" evidence="1">
    <location>
        <begin position="13"/>
        <end position="46"/>
    </location>
</feature>
<keyword evidence="2" id="KW-1133">Transmembrane helix</keyword>
<feature type="compositionally biased region" description="Pro residues" evidence="1">
    <location>
        <begin position="234"/>
        <end position="249"/>
    </location>
</feature>
<evidence type="ECO:0000256" key="1">
    <source>
        <dbReference type="SAM" id="MobiDB-lite"/>
    </source>
</evidence>
<evidence type="ECO:0000256" key="2">
    <source>
        <dbReference type="SAM" id="Phobius"/>
    </source>
</evidence>
<dbReference type="EMBL" id="GG745385">
    <property type="protein sequence ID" value="KNE72923.1"/>
    <property type="molecule type" value="Genomic_DNA"/>
</dbReference>
<reference evidence="3 4" key="1">
    <citation type="submission" date="2009-11" db="EMBL/GenBank/DDBJ databases">
        <title>Annotation of Allomyces macrogynus ATCC 38327.</title>
        <authorList>
            <consortium name="The Broad Institute Genome Sequencing Platform"/>
            <person name="Russ C."/>
            <person name="Cuomo C."/>
            <person name="Burger G."/>
            <person name="Gray M.W."/>
            <person name="Holland P.W.H."/>
            <person name="King N."/>
            <person name="Lang F.B.F."/>
            <person name="Roger A.J."/>
            <person name="Ruiz-Trillo I."/>
            <person name="Young S.K."/>
            <person name="Zeng Q."/>
            <person name="Gargeya S."/>
            <person name="Fitzgerald M."/>
            <person name="Haas B."/>
            <person name="Abouelleil A."/>
            <person name="Alvarado L."/>
            <person name="Arachchi H.M."/>
            <person name="Berlin A."/>
            <person name="Chapman S.B."/>
            <person name="Gearin G."/>
            <person name="Goldberg J."/>
            <person name="Griggs A."/>
            <person name="Gujja S."/>
            <person name="Hansen M."/>
            <person name="Heiman D."/>
            <person name="Howarth C."/>
            <person name="Larimer J."/>
            <person name="Lui A."/>
            <person name="MacDonald P.J.P."/>
            <person name="McCowen C."/>
            <person name="Montmayeur A."/>
            <person name="Murphy C."/>
            <person name="Neiman D."/>
            <person name="Pearson M."/>
            <person name="Priest M."/>
            <person name="Roberts A."/>
            <person name="Saif S."/>
            <person name="Shea T."/>
            <person name="Sisk P."/>
            <person name="Stolte C."/>
            <person name="Sykes S."/>
            <person name="Wortman J."/>
            <person name="Nusbaum C."/>
            <person name="Birren B."/>
        </authorList>
    </citation>
    <scope>NUCLEOTIDE SEQUENCE [LARGE SCALE GENOMIC DNA]</scope>
    <source>
        <strain evidence="3 4">ATCC 38327</strain>
    </source>
</reference>
<dbReference type="VEuPathDB" id="FungiDB:AMAG_17158"/>
<feature type="region of interest" description="Disordered" evidence="1">
    <location>
        <begin position="1"/>
        <end position="46"/>
    </location>
</feature>
<sequence>MSASSDSLTPAVPTMTPAAGGPDGAGAVTPTAAPIPMAAPAPTTTTSTARSTSWLVAMPSPSTTPLVTTFSGINGALRTEITAGNPYGKIVYPNSSEWMMAVTVIFPTSTSNPIPTATSIPVRIRGNSGQQGAWAQRSAIFLAILVAAGLAISVIRRRLRRLKEHPLARRERHLLKADRRMLQTTTSVVVDTLPRYDTTEQEHATGGGLRARASALVIRPVSWTWTRMSTLWSPQPPASPPPPMPPSPTGPGGEGAAAEVADGSSVGTAAIGGAAGAW</sequence>
<feature type="transmembrane region" description="Helical" evidence="2">
    <location>
        <begin position="134"/>
        <end position="155"/>
    </location>
</feature>
<evidence type="ECO:0000313" key="3">
    <source>
        <dbReference type="EMBL" id="KNE72923.1"/>
    </source>
</evidence>
<evidence type="ECO:0000313" key="4">
    <source>
        <dbReference type="Proteomes" id="UP000054350"/>
    </source>
</evidence>
<dbReference type="Proteomes" id="UP000054350">
    <property type="component" value="Unassembled WGS sequence"/>
</dbReference>
<reference evidence="4" key="2">
    <citation type="submission" date="2009-11" db="EMBL/GenBank/DDBJ databases">
        <title>The Genome Sequence of Allomyces macrogynus strain ATCC 38327.</title>
        <authorList>
            <consortium name="The Broad Institute Genome Sequencing Platform"/>
            <person name="Russ C."/>
            <person name="Cuomo C."/>
            <person name="Shea T."/>
            <person name="Young S.K."/>
            <person name="Zeng Q."/>
            <person name="Koehrsen M."/>
            <person name="Haas B."/>
            <person name="Borodovsky M."/>
            <person name="Guigo R."/>
            <person name="Alvarado L."/>
            <person name="Berlin A."/>
            <person name="Borenstein D."/>
            <person name="Chen Z."/>
            <person name="Engels R."/>
            <person name="Freedman E."/>
            <person name="Gellesch M."/>
            <person name="Goldberg J."/>
            <person name="Griggs A."/>
            <person name="Gujja S."/>
            <person name="Heiman D."/>
            <person name="Hepburn T."/>
            <person name="Howarth C."/>
            <person name="Jen D."/>
            <person name="Larson L."/>
            <person name="Lewis B."/>
            <person name="Mehta T."/>
            <person name="Park D."/>
            <person name="Pearson M."/>
            <person name="Roberts A."/>
            <person name="Saif S."/>
            <person name="Shenoy N."/>
            <person name="Sisk P."/>
            <person name="Stolte C."/>
            <person name="Sykes S."/>
            <person name="Walk T."/>
            <person name="White J."/>
            <person name="Yandava C."/>
            <person name="Burger G."/>
            <person name="Gray M.W."/>
            <person name="Holland P.W.H."/>
            <person name="King N."/>
            <person name="Lang F.B.F."/>
            <person name="Roger A.J."/>
            <person name="Ruiz-Trillo I."/>
            <person name="Lander E."/>
            <person name="Nusbaum C."/>
        </authorList>
    </citation>
    <scope>NUCLEOTIDE SEQUENCE [LARGE SCALE GENOMIC DNA]</scope>
    <source>
        <strain evidence="4">ATCC 38327</strain>
    </source>
</reference>
<keyword evidence="2" id="KW-0812">Transmembrane</keyword>
<keyword evidence="2" id="KW-0472">Membrane</keyword>
<gene>
    <name evidence="3" type="ORF">AMAG_17158</name>
</gene>
<dbReference type="OrthoDB" id="5590542at2759"/>
<feature type="region of interest" description="Disordered" evidence="1">
    <location>
        <begin position="232"/>
        <end position="264"/>
    </location>
</feature>
<dbReference type="AlphaFoldDB" id="A0A0L0TDE4"/>
<accession>A0A0L0TDE4</accession>